<sequence>MSLLFKLYKYFNSRKISNYFKTKYSKNALLSYITYPFVKEQNLSHTNYFEAISHAKILNELGFNVDIIDYDYDRNVDFSKYRVLVGFGEQFTNYFNSGFTHMKTIYYGTGMHVCHQNNATLKRLKQVYQKKGIWLTKSTRYVEKTWTYQTMLVDAIIALGNDICKESYAKYYNGPIFIIPAPFYKVLDGYEILSKKTKNSAKGFLWFGGAGLIHKGLDLVLEYFIEHPELTLHICGPIKNEPDFEKLYYKELYQTPNIITHGFIDISSEHFKQILEECAFIIFASCSEGGGASVITAIGNGALIPIITKETTISTNFEVWIEDFTVEEIEKAVNKALSFSEDAIIEMQKANLEYVLENHSQTNYYKELKKAYIGILGYKDDL</sequence>
<keyword evidence="1" id="KW-0808">Transferase</keyword>
<organism evidence="1">
    <name type="scientific">Desulfurella acetivorans</name>
    <dbReference type="NCBI Taxonomy" id="33002"/>
    <lineage>
        <taxon>Bacteria</taxon>
        <taxon>Pseudomonadati</taxon>
        <taxon>Campylobacterota</taxon>
        <taxon>Desulfurellia</taxon>
        <taxon>Desulfurellales</taxon>
        <taxon>Desulfurellaceae</taxon>
        <taxon>Desulfurella</taxon>
    </lineage>
</organism>
<evidence type="ECO:0000313" key="1">
    <source>
        <dbReference type="EMBL" id="HGA37343.1"/>
    </source>
</evidence>
<dbReference type="GO" id="GO:0016740">
    <property type="term" value="F:transferase activity"/>
    <property type="evidence" value="ECO:0007669"/>
    <property type="project" value="UniProtKB-KW"/>
</dbReference>
<comment type="caution">
    <text evidence="1">The sequence shown here is derived from an EMBL/GenBank/DDBJ whole genome shotgun (WGS) entry which is preliminary data.</text>
</comment>
<gene>
    <name evidence="1" type="ORF">ENX80_00795</name>
</gene>
<dbReference type="SUPFAM" id="SSF53756">
    <property type="entry name" value="UDP-Glycosyltransferase/glycogen phosphorylase"/>
    <property type="match status" value="1"/>
</dbReference>
<name>A0A832AZT7_DESAE</name>
<protein>
    <submittedName>
        <fullName evidence="1">Glycosyltransferase family 1 protein</fullName>
    </submittedName>
</protein>
<dbReference type="EMBL" id="DTPL01000049">
    <property type="protein sequence ID" value="HGA37343.1"/>
    <property type="molecule type" value="Genomic_DNA"/>
</dbReference>
<dbReference type="Gene3D" id="3.40.50.2000">
    <property type="entry name" value="Glycogen Phosphorylase B"/>
    <property type="match status" value="1"/>
</dbReference>
<dbReference type="AlphaFoldDB" id="A0A832AZT7"/>
<accession>A0A832AZT7</accession>
<reference evidence="1" key="1">
    <citation type="journal article" date="2020" name="mSystems">
        <title>Genome- and Community-Level Interaction Insights into Carbon Utilization and Element Cycling Functions of Hydrothermarchaeota in Hydrothermal Sediment.</title>
        <authorList>
            <person name="Zhou Z."/>
            <person name="Liu Y."/>
            <person name="Xu W."/>
            <person name="Pan J."/>
            <person name="Luo Z.H."/>
            <person name="Li M."/>
        </authorList>
    </citation>
    <scope>NUCLEOTIDE SEQUENCE [LARGE SCALE GENOMIC DNA]</scope>
    <source>
        <strain evidence="1">SpSt-972</strain>
    </source>
</reference>
<proteinExistence type="predicted"/>